<proteinExistence type="predicted"/>
<dbReference type="Pfam" id="PF01636">
    <property type="entry name" value="APH"/>
    <property type="match status" value="1"/>
</dbReference>
<evidence type="ECO:0000313" key="2">
    <source>
        <dbReference type="EMBL" id="GAA3689663.1"/>
    </source>
</evidence>
<dbReference type="EMBL" id="BAAAYX010000002">
    <property type="protein sequence ID" value="GAA3689663.1"/>
    <property type="molecule type" value="Genomic_DNA"/>
</dbReference>
<comment type="caution">
    <text evidence="2">The sequence shown here is derived from an EMBL/GenBank/DDBJ whole genome shotgun (WGS) entry which is preliminary data.</text>
</comment>
<evidence type="ECO:0000313" key="3">
    <source>
        <dbReference type="Proteomes" id="UP001500051"/>
    </source>
</evidence>
<organism evidence="2 3">
    <name type="scientific">Microlunatus aurantiacus</name>
    <dbReference type="NCBI Taxonomy" id="446786"/>
    <lineage>
        <taxon>Bacteria</taxon>
        <taxon>Bacillati</taxon>
        <taxon>Actinomycetota</taxon>
        <taxon>Actinomycetes</taxon>
        <taxon>Propionibacteriales</taxon>
        <taxon>Propionibacteriaceae</taxon>
        <taxon>Microlunatus</taxon>
    </lineage>
</organism>
<protein>
    <recommendedName>
        <fullName evidence="1">Aminoglycoside phosphotransferase domain-containing protein</fullName>
    </recommendedName>
</protein>
<keyword evidence="3" id="KW-1185">Reference proteome</keyword>
<dbReference type="InterPro" id="IPR011009">
    <property type="entry name" value="Kinase-like_dom_sf"/>
</dbReference>
<dbReference type="RefSeq" id="WP_344810250.1">
    <property type="nucleotide sequence ID" value="NZ_BAAAYX010000002.1"/>
</dbReference>
<gene>
    <name evidence="2" type="ORF">GCM10022204_00410</name>
</gene>
<dbReference type="Proteomes" id="UP001500051">
    <property type="component" value="Unassembled WGS sequence"/>
</dbReference>
<dbReference type="SUPFAM" id="SSF56112">
    <property type="entry name" value="Protein kinase-like (PK-like)"/>
    <property type="match status" value="1"/>
</dbReference>
<evidence type="ECO:0000259" key="1">
    <source>
        <dbReference type="Pfam" id="PF01636"/>
    </source>
</evidence>
<dbReference type="InterPro" id="IPR002575">
    <property type="entry name" value="Aminoglycoside_PTrfase"/>
</dbReference>
<sequence length="310" mass="33051">MDPAATVAATARALGAELGFGADSVEVLVGGNQNHVVRLRTAVSDVVLRYARDTDRLTMDPFDVEQWCSRAAAAVGIPTPATLARAEVGGHSVIVQEFVPGAPADADDRRAWEAIGGVAAALADIDLADAPEGLFSRFGRDLDAAWEAHLDYNLAALTPGDQLLELGAYTPDQREPLRRLVAGLRRHRLQQGLGHGDLSTRNLIADPAGGYVVLDWGSAAVGPTPWTDLELIRRWHAIDDPVSVVSADAWRAVLTGVGSAGPSASEVETLLAELQVLHVLDVIRWAIDQKPERIPEFVRQARAALARGPV</sequence>
<accession>A0ABP7CFP5</accession>
<dbReference type="Gene3D" id="3.90.1200.10">
    <property type="match status" value="1"/>
</dbReference>
<reference evidence="3" key="1">
    <citation type="journal article" date="2019" name="Int. J. Syst. Evol. Microbiol.">
        <title>The Global Catalogue of Microorganisms (GCM) 10K type strain sequencing project: providing services to taxonomists for standard genome sequencing and annotation.</title>
        <authorList>
            <consortium name="The Broad Institute Genomics Platform"/>
            <consortium name="The Broad Institute Genome Sequencing Center for Infectious Disease"/>
            <person name="Wu L."/>
            <person name="Ma J."/>
        </authorList>
    </citation>
    <scope>NUCLEOTIDE SEQUENCE [LARGE SCALE GENOMIC DNA]</scope>
    <source>
        <strain evidence="3">JCM 16548</strain>
    </source>
</reference>
<name>A0ABP7CFP5_9ACTN</name>
<feature type="domain" description="Aminoglycoside phosphotransferase" evidence="1">
    <location>
        <begin position="25"/>
        <end position="228"/>
    </location>
</feature>